<accession>A0AAE1JF20</accession>
<dbReference type="AlphaFoldDB" id="A0AAE1JF20"/>
<dbReference type="RefSeq" id="XP_062758700.1">
    <property type="nucleotide sequence ID" value="XM_062896674.1"/>
</dbReference>
<evidence type="ECO:0000313" key="2">
    <source>
        <dbReference type="Proteomes" id="UP001273209"/>
    </source>
</evidence>
<proteinExistence type="predicted"/>
<dbReference type="Proteomes" id="UP001273209">
    <property type="component" value="Unassembled WGS sequence"/>
</dbReference>
<sequence>MMDWATGEYWASKSQKNVCDRYQLAQKTPCYLDFEIMEDGRPHDTPYVGCPTIGPFEDFGKASSLGIRIVWKADGKWLSIPIHALNWAGAIGRGIINNDRNLALSAWFKAMTTIQIFERIIYTGPLNGFNKVAYFATANIVELVHSHLDQSMSWIPTKSQTLAAPRLVDFEENCRLMYQQYLTWPTLVNPIQPPPVESDFWKGQSFNHTDANLQAPTIKCDFCEYTQRGGQNAWSKCERDTTIEDYHVCKWCSMLNRPCTFTSPSDSIRLWGRGPPFLRGMRGERTDSSLAPARYPTGPFRFLAFYDIAPRDAVETDAPIEGLEPLLTLDSCDDNDVNVDLEGAEADVEEEEE</sequence>
<protein>
    <submittedName>
        <fullName evidence="1">Uncharacterized protein</fullName>
    </submittedName>
</protein>
<organism evidence="1 2">
    <name type="scientific">Trichoderma aggressivum f. europaeum</name>
    <dbReference type="NCBI Taxonomy" id="173218"/>
    <lineage>
        <taxon>Eukaryota</taxon>
        <taxon>Fungi</taxon>
        <taxon>Dikarya</taxon>
        <taxon>Ascomycota</taxon>
        <taxon>Pezizomycotina</taxon>
        <taxon>Sordariomycetes</taxon>
        <taxon>Hypocreomycetidae</taxon>
        <taxon>Hypocreales</taxon>
        <taxon>Hypocreaceae</taxon>
        <taxon>Trichoderma</taxon>
    </lineage>
</organism>
<evidence type="ECO:0000313" key="1">
    <source>
        <dbReference type="EMBL" id="KAK4081747.1"/>
    </source>
</evidence>
<name>A0AAE1JF20_9HYPO</name>
<keyword evidence="2" id="KW-1185">Reference proteome</keyword>
<gene>
    <name evidence="1" type="ORF">Triagg1_2488</name>
</gene>
<dbReference type="GeneID" id="87916579"/>
<reference evidence="1" key="1">
    <citation type="submission" date="2023-11" db="EMBL/GenBank/DDBJ databases">
        <title>The genome sequences of three competitors of mushroom-forming fungi.</title>
        <authorList>
            <person name="Beijen E."/>
            <person name="Ohm R.A."/>
        </authorList>
    </citation>
    <scope>NUCLEOTIDE SEQUENCE</scope>
    <source>
        <strain evidence="1">CBS 100526</strain>
    </source>
</reference>
<dbReference type="EMBL" id="JAWRVG010000006">
    <property type="protein sequence ID" value="KAK4081747.1"/>
    <property type="molecule type" value="Genomic_DNA"/>
</dbReference>
<comment type="caution">
    <text evidence="1">The sequence shown here is derived from an EMBL/GenBank/DDBJ whole genome shotgun (WGS) entry which is preliminary data.</text>
</comment>